<organism evidence="3 4">
    <name type="scientific">Ornithinimicrobium tianjinense</name>
    <dbReference type="NCBI Taxonomy" id="1195761"/>
    <lineage>
        <taxon>Bacteria</taxon>
        <taxon>Bacillati</taxon>
        <taxon>Actinomycetota</taxon>
        <taxon>Actinomycetes</taxon>
        <taxon>Micrococcales</taxon>
        <taxon>Ornithinimicrobiaceae</taxon>
        <taxon>Ornithinimicrobium</taxon>
    </lineage>
</organism>
<name>A0A917F7G9_9MICO</name>
<dbReference type="AlphaFoldDB" id="A0A917F7G9"/>
<dbReference type="RefSeq" id="WP_188431176.1">
    <property type="nucleotide sequence ID" value="NZ_BAABKH010000014.1"/>
</dbReference>
<dbReference type="Gene3D" id="3.40.50.12370">
    <property type="match status" value="1"/>
</dbReference>
<sequence>MSATVQAPGPVLVGVDGSGRNASAVAWAAAEARSSSAPLVLVHDATGAGERAGRATLERAVAAVADVDSGLRPAVEMVTRSASEALVEAARVRETGEVDSGQESLLVVGRRGAGGFTRLSLGSTARALVHGDGPPTIVVPSDWELERVAPRAPVVVDLTADEGDRALGFGVARAARDDRPLVVLASWSVGPAEVLADQPIPKVWEDHARQAEQELRGRLGPWCASHPGLEVVALATDRHPVAALLDQAVGAELLVVPRGRSAFAVVEYAQCPVAVV</sequence>
<evidence type="ECO:0000313" key="4">
    <source>
        <dbReference type="Proteomes" id="UP000605670"/>
    </source>
</evidence>
<dbReference type="EMBL" id="BMEM01000004">
    <property type="protein sequence ID" value="GGF55587.1"/>
    <property type="molecule type" value="Genomic_DNA"/>
</dbReference>
<protein>
    <submittedName>
        <fullName evidence="3">Universal stress protein</fullName>
    </submittedName>
</protein>
<keyword evidence="4" id="KW-1185">Reference proteome</keyword>
<dbReference type="SUPFAM" id="SSF52402">
    <property type="entry name" value="Adenine nucleotide alpha hydrolases-like"/>
    <property type="match status" value="2"/>
</dbReference>
<evidence type="ECO:0000313" key="3">
    <source>
        <dbReference type="EMBL" id="GGF55587.1"/>
    </source>
</evidence>
<dbReference type="Pfam" id="PF00582">
    <property type="entry name" value="Usp"/>
    <property type="match status" value="1"/>
</dbReference>
<dbReference type="PRINTS" id="PR01438">
    <property type="entry name" value="UNVRSLSTRESS"/>
</dbReference>
<dbReference type="Proteomes" id="UP000605670">
    <property type="component" value="Unassembled WGS sequence"/>
</dbReference>
<reference evidence="3" key="2">
    <citation type="submission" date="2020-09" db="EMBL/GenBank/DDBJ databases">
        <authorList>
            <person name="Sun Q."/>
            <person name="Zhou Y."/>
        </authorList>
    </citation>
    <scope>NUCLEOTIDE SEQUENCE</scope>
    <source>
        <strain evidence="3">CGMCC 1.12160</strain>
    </source>
</reference>
<reference evidence="3" key="1">
    <citation type="journal article" date="2014" name="Int. J. Syst. Evol. Microbiol.">
        <title>Complete genome sequence of Corynebacterium casei LMG S-19264T (=DSM 44701T), isolated from a smear-ripened cheese.</title>
        <authorList>
            <consortium name="US DOE Joint Genome Institute (JGI-PGF)"/>
            <person name="Walter F."/>
            <person name="Albersmeier A."/>
            <person name="Kalinowski J."/>
            <person name="Ruckert C."/>
        </authorList>
    </citation>
    <scope>NUCLEOTIDE SEQUENCE</scope>
    <source>
        <strain evidence="3">CGMCC 1.12160</strain>
    </source>
</reference>
<comment type="caution">
    <text evidence="3">The sequence shown here is derived from an EMBL/GenBank/DDBJ whole genome shotgun (WGS) entry which is preliminary data.</text>
</comment>
<accession>A0A917F7G9</accession>
<feature type="domain" description="UspA" evidence="2">
    <location>
        <begin position="10"/>
        <end position="131"/>
    </location>
</feature>
<dbReference type="InterPro" id="IPR006016">
    <property type="entry name" value="UspA"/>
</dbReference>
<evidence type="ECO:0000259" key="2">
    <source>
        <dbReference type="Pfam" id="PF00582"/>
    </source>
</evidence>
<evidence type="ECO:0000256" key="1">
    <source>
        <dbReference type="ARBA" id="ARBA00008791"/>
    </source>
</evidence>
<proteinExistence type="inferred from homology"/>
<gene>
    <name evidence="3" type="ORF">GCM10011366_24370</name>
</gene>
<dbReference type="InterPro" id="IPR006015">
    <property type="entry name" value="Universal_stress_UspA"/>
</dbReference>
<comment type="similarity">
    <text evidence="1">Belongs to the universal stress protein A family.</text>
</comment>